<protein>
    <submittedName>
        <fullName evidence="1">Protein XAP5 CIRCADIAN</fullName>
    </submittedName>
</protein>
<organism evidence="1 2">
    <name type="scientific">Musa troglodytarum</name>
    <name type="common">fe'i banana</name>
    <dbReference type="NCBI Taxonomy" id="320322"/>
    <lineage>
        <taxon>Eukaryota</taxon>
        <taxon>Viridiplantae</taxon>
        <taxon>Streptophyta</taxon>
        <taxon>Embryophyta</taxon>
        <taxon>Tracheophyta</taxon>
        <taxon>Spermatophyta</taxon>
        <taxon>Magnoliopsida</taxon>
        <taxon>Liliopsida</taxon>
        <taxon>Zingiberales</taxon>
        <taxon>Musaceae</taxon>
        <taxon>Musa</taxon>
    </lineage>
</organism>
<dbReference type="Proteomes" id="UP001055439">
    <property type="component" value="Chromosome 1"/>
</dbReference>
<keyword evidence="2" id="KW-1185">Reference proteome</keyword>
<dbReference type="EMBL" id="CP097502">
    <property type="protein sequence ID" value="URD75879.1"/>
    <property type="molecule type" value="Genomic_DNA"/>
</dbReference>
<accession>A0A9E7EEM9</accession>
<dbReference type="OrthoDB" id="785031at2759"/>
<evidence type="ECO:0000313" key="2">
    <source>
        <dbReference type="Proteomes" id="UP001055439"/>
    </source>
</evidence>
<name>A0A9E7EEM9_9LILI</name>
<reference evidence="1" key="1">
    <citation type="submission" date="2022-05" db="EMBL/GenBank/DDBJ databases">
        <title>The Musa troglodytarum L. genome provides insights into the mechanism of non-climacteric behaviour and enrichment of carotenoids.</title>
        <authorList>
            <person name="Wang J."/>
        </authorList>
    </citation>
    <scope>NUCLEOTIDE SEQUENCE</scope>
    <source>
        <tissue evidence="1">Leaf</tissue>
    </source>
</reference>
<proteinExistence type="predicted"/>
<gene>
    <name evidence="1" type="ORF">MUK42_37102</name>
</gene>
<evidence type="ECO:0000313" key="1">
    <source>
        <dbReference type="EMBL" id="URD75879.1"/>
    </source>
</evidence>
<dbReference type="AlphaFoldDB" id="A0A9E7EEM9"/>
<sequence>MTHEQFLVHTSRPRDEWWLGLQLKRIWINKAPTGLLYAHKRAATMVEILETAFKKETIGLVTRELYVEKRVNIHNKIEEEEKEKLQKLQQE</sequence>